<dbReference type="InterPro" id="IPR052934">
    <property type="entry name" value="Methyl-DNA_Rec/Restrict_Enz"/>
</dbReference>
<evidence type="ECO:0000313" key="3">
    <source>
        <dbReference type="Proteomes" id="UP000190626"/>
    </source>
</evidence>
<dbReference type="SUPFAM" id="SSF52540">
    <property type="entry name" value="P-loop containing nucleoside triphosphate hydrolases"/>
    <property type="match status" value="1"/>
</dbReference>
<protein>
    <recommendedName>
        <fullName evidence="1">ATPase dynein-related AAA domain-containing protein</fullName>
    </recommendedName>
</protein>
<evidence type="ECO:0000259" key="1">
    <source>
        <dbReference type="Pfam" id="PF07728"/>
    </source>
</evidence>
<reference evidence="3" key="1">
    <citation type="submission" date="2016-07" db="EMBL/GenBank/DDBJ databases">
        <authorList>
            <person name="Florea S."/>
            <person name="Webb J.S."/>
            <person name="Jaromczyk J."/>
            <person name="Schardl C.L."/>
        </authorList>
    </citation>
    <scope>NUCLEOTIDE SEQUENCE [LARGE SCALE GENOMIC DNA]</scope>
    <source>
        <strain evidence="3">CY1</strain>
    </source>
</reference>
<dbReference type="GO" id="GO:0016887">
    <property type="term" value="F:ATP hydrolysis activity"/>
    <property type="evidence" value="ECO:0007669"/>
    <property type="project" value="InterPro"/>
</dbReference>
<dbReference type="STRING" id="1469647.BC351_28960"/>
<dbReference type="PANTHER" id="PTHR37291:SF1">
    <property type="entry name" value="TYPE IV METHYL-DIRECTED RESTRICTION ENZYME ECOKMCRB SUBUNIT"/>
    <property type="match status" value="1"/>
</dbReference>
<feature type="domain" description="ATPase dynein-related AAA" evidence="1">
    <location>
        <begin position="192"/>
        <end position="329"/>
    </location>
</feature>
<organism evidence="2 3">
    <name type="scientific">Paenibacillus ferrarius</name>
    <dbReference type="NCBI Taxonomy" id="1469647"/>
    <lineage>
        <taxon>Bacteria</taxon>
        <taxon>Bacillati</taxon>
        <taxon>Bacillota</taxon>
        <taxon>Bacilli</taxon>
        <taxon>Bacillales</taxon>
        <taxon>Paenibacillaceae</taxon>
        <taxon>Paenibacillus</taxon>
    </lineage>
</organism>
<dbReference type="RefSeq" id="WP_079414431.1">
    <property type="nucleotide sequence ID" value="NZ_MBTG01000017.1"/>
</dbReference>
<dbReference type="EMBL" id="MBTG01000017">
    <property type="protein sequence ID" value="OPH56201.1"/>
    <property type="molecule type" value="Genomic_DNA"/>
</dbReference>
<dbReference type="PANTHER" id="PTHR37291">
    <property type="entry name" value="5-METHYLCYTOSINE-SPECIFIC RESTRICTION ENZYME B"/>
    <property type="match status" value="1"/>
</dbReference>
<dbReference type="AlphaFoldDB" id="A0A1V4HHW4"/>
<dbReference type="OrthoDB" id="9781481at2"/>
<evidence type="ECO:0000313" key="2">
    <source>
        <dbReference type="EMBL" id="OPH56201.1"/>
    </source>
</evidence>
<dbReference type="InterPro" id="IPR027417">
    <property type="entry name" value="P-loop_NTPase"/>
</dbReference>
<gene>
    <name evidence="2" type="ORF">BC351_28960</name>
</gene>
<dbReference type="GO" id="GO:0005524">
    <property type="term" value="F:ATP binding"/>
    <property type="evidence" value="ECO:0007669"/>
    <property type="project" value="InterPro"/>
</dbReference>
<accession>A0A1V4HHW4</accession>
<dbReference type="Gene3D" id="3.40.50.300">
    <property type="entry name" value="P-loop containing nucleotide triphosphate hydrolases"/>
    <property type="match status" value="1"/>
</dbReference>
<proteinExistence type="predicted"/>
<dbReference type="InterPro" id="IPR011704">
    <property type="entry name" value="ATPase_dyneun-rel_AAA"/>
</dbReference>
<dbReference type="Proteomes" id="UP000190626">
    <property type="component" value="Unassembled WGS sequence"/>
</dbReference>
<keyword evidence="3" id="KW-1185">Reference proteome</keyword>
<sequence length="465" mass="53288">MSEITILIDRINGNGTNYDHFNIYSKTANYVSEIWELIDQIGLNSRSFNKDFNPNMIKCSNPLRRDDILIMNGLDKEIVPYADRPEIYETLNGTDWDKYIIYKLYLLITNGSFNTVYDNEGKSYSIKFEWSGHIPEPLDVTTSDGEGNPDELEGNPIDIFSQIESHFSSVGLKISQKTLGRYHLSLRNRSFVILSGISGTGKTWMAQTYAEAIGARYLIVPVSPNWMSNEDLLGFYHLIHNQYQHTEFSRFVLAAAEEYQQALESGRNPVQFHVILDEMNLARVEYYFSKFLSLMEVRSRGGEAIIELSSEENLLLPPNLFVIGTVNVDETTHLFADKVYDRAQLIEIELNREDLYKHLSGKPYQEIVMQIWDVIHQVAPFAFRVVDDIMAYITDAEEIGWKWTDALDEQILQKILPKIKGTNIAIGEVLTALLAVLPPEEYPISHKKVLKINEGYTTYGIATYF</sequence>
<dbReference type="Pfam" id="PF07728">
    <property type="entry name" value="AAA_5"/>
    <property type="match status" value="1"/>
</dbReference>
<comment type="caution">
    <text evidence="2">The sequence shown here is derived from an EMBL/GenBank/DDBJ whole genome shotgun (WGS) entry which is preliminary data.</text>
</comment>
<name>A0A1V4HHW4_9BACL</name>